<comment type="caution">
    <text evidence="2">The sequence shown here is derived from an EMBL/GenBank/DDBJ whole genome shotgun (WGS) entry which is preliminary data.</text>
</comment>
<accession>A0A8H6I7P9</accession>
<proteinExistence type="predicted"/>
<dbReference type="Proteomes" id="UP000521943">
    <property type="component" value="Unassembled WGS sequence"/>
</dbReference>
<dbReference type="EMBL" id="JACGCI010000012">
    <property type="protein sequence ID" value="KAF6760450.1"/>
    <property type="molecule type" value="Genomic_DNA"/>
</dbReference>
<name>A0A8H6I7P9_9AGAR</name>
<reference evidence="2 3" key="1">
    <citation type="submission" date="2020-07" db="EMBL/GenBank/DDBJ databases">
        <title>Comparative genomics of pyrophilous fungi reveals a link between fire events and developmental genes.</title>
        <authorList>
            <consortium name="DOE Joint Genome Institute"/>
            <person name="Steindorff A.S."/>
            <person name="Carver A."/>
            <person name="Calhoun S."/>
            <person name="Stillman K."/>
            <person name="Liu H."/>
            <person name="Lipzen A."/>
            <person name="Pangilinan J."/>
            <person name="Labutti K."/>
            <person name="Bruns T.D."/>
            <person name="Grigoriev I.V."/>
        </authorList>
    </citation>
    <scope>NUCLEOTIDE SEQUENCE [LARGE SCALE GENOMIC DNA]</scope>
    <source>
        <strain evidence="2 3">CBS 144469</strain>
    </source>
</reference>
<gene>
    <name evidence="2" type="ORF">DFP72DRAFT_1094097</name>
</gene>
<evidence type="ECO:0000256" key="1">
    <source>
        <dbReference type="SAM" id="MobiDB-lite"/>
    </source>
</evidence>
<protein>
    <submittedName>
        <fullName evidence="2">Uncharacterized protein</fullName>
    </submittedName>
</protein>
<evidence type="ECO:0000313" key="3">
    <source>
        <dbReference type="Proteomes" id="UP000521943"/>
    </source>
</evidence>
<sequence>MLRWRATGGGWAKGSSPPHECPAFPDPQRNPRVFWGRHESSGGPVHCPAQLRPPAKLRYLMSGVPQPPRLYCGALENRAISCLQGEITKEQDRWNLELGLRRQPFVYGVGVKGRGNQEGSREPNCKITTNPNHEEKRHRLVSTSRVEAGFYSRALHRTYPASKQPSSLPSVKLYDFDSVIATMTYGQANVWGNDGAVLASAWTRDDLEGQRAIRSSSSRMIGWSHLGLGKTMWAVVGRRLTVELRRGDRRGRWRGV</sequence>
<feature type="region of interest" description="Disordered" evidence="1">
    <location>
        <begin position="1"/>
        <end position="28"/>
    </location>
</feature>
<dbReference type="AlphaFoldDB" id="A0A8H6I7P9"/>
<organism evidence="2 3">
    <name type="scientific">Ephemerocybe angulata</name>
    <dbReference type="NCBI Taxonomy" id="980116"/>
    <lineage>
        <taxon>Eukaryota</taxon>
        <taxon>Fungi</taxon>
        <taxon>Dikarya</taxon>
        <taxon>Basidiomycota</taxon>
        <taxon>Agaricomycotina</taxon>
        <taxon>Agaricomycetes</taxon>
        <taxon>Agaricomycetidae</taxon>
        <taxon>Agaricales</taxon>
        <taxon>Agaricineae</taxon>
        <taxon>Psathyrellaceae</taxon>
        <taxon>Ephemerocybe</taxon>
    </lineage>
</organism>
<evidence type="ECO:0000313" key="2">
    <source>
        <dbReference type="EMBL" id="KAF6760450.1"/>
    </source>
</evidence>
<keyword evidence="3" id="KW-1185">Reference proteome</keyword>